<sequence length="610" mass="68482">MKTPYFKQSFLIVLFATLIFIGFKNCLPARIFPETKASGSNVVVDSLMLEAISGKEIDKVLSQANDSLAQEQRLKKSDQYLFSFFKKLEELEQTKKGKIRIAYYGDSMTDGDLIVQDLRALFQNAFGGLGIGFLPIASESAKSRGSVFHSYSNTWKTQSYVNVKRPKRPFGVSGQVFFTQGNGTWVQYRSSNQAHISQLYAPALFYGASGNKEAKVEIAYNDTVRVVKSLDTDKLLNVLPLTEGANTKSVRITFYKSDSIPIYGVGSMQGKGVYIDNFSSRGNSGLPLSLFNPDLMRAFDRALGGYDLVVLHFGANVLNYGTLDYLWYERGMTKVINQIRACFPHTSILVISTADKSTKVDMEMQTDKAVVPLANAQRKYAQDTRSGFINLYELMGGRGSMKQWVEANPSLAGKDYTHFNPRGAKKVAHLIYNKLMEEYEHYKDPRNSEKADVFQERIKEIQTVRTVTPTTQPNVNRTRSQTVTTQRVQSPTTQRVQSATTQRVQSATTQRVQSATTQRVQSATTQRVQSITTQRVQSATTQRVQSTTTQRVQSTSTQRVQSPTTQRVQSATTQRVQPSTIQAVQNITSKVHKDTIKEKKIIYIDNITNR</sequence>
<dbReference type="eggNOG" id="COG2755">
    <property type="taxonomic scope" value="Bacteria"/>
</dbReference>
<comment type="caution">
    <text evidence="3">The sequence shown here is derived from an EMBL/GenBank/DDBJ whole genome shotgun (WGS) entry which is preliminary data.</text>
</comment>
<dbReference type="EMBL" id="AEOH01000006">
    <property type="protein sequence ID" value="EFS98390.1"/>
    <property type="molecule type" value="Genomic_DNA"/>
</dbReference>
<name>E4MPH0_CAPOC</name>
<feature type="domain" description="SGNH hydrolase-type esterase" evidence="2">
    <location>
        <begin position="276"/>
        <end position="425"/>
    </location>
</feature>
<dbReference type="HOGENOM" id="CLU_026488_0_0_10"/>
<dbReference type="Gene3D" id="3.40.50.1110">
    <property type="entry name" value="SGNH hydrolase"/>
    <property type="match status" value="1"/>
</dbReference>
<dbReference type="Pfam" id="PF13472">
    <property type="entry name" value="Lipase_GDSL_2"/>
    <property type="match status" value="1"/>
</dbReference>
<organism evidence="3 4">
    <name type="scientific">Capnocytophaga ochracea F0287</name>
    <dbReference type="NCBI Taxonomy" id="873517"/>
    <lineage>
        <taxon>Bacteria</taxon>
        <taxon>Pseudomonadati</taxon>
        <taxon>Bacteroidota</taxon>
        <taxon>Flavobacteriia</taxon>
        <taxon>Flavobacteriales</taxon>
        <taxon>Flavobacteriaceae</taxon>
        <taxon>Capnocytophaga</taxon>
    </lineage>
</organism>
<dbReference type="Gene3D" id="2.60.120.1360">
    <property type="match status" value="1"/>
</dbReference>
<feature type="compositionally biased region" description="Low complexity" evidence="1">
    <location>
        <begin position="536"/>
        <end position="569"/>
    </location>
</feature>
<dbReference type="AlphaFoldDB" id="E4MPH0"/>
<feature type="compositionally biased region" description="Low complexity" evidence="1">
    <location>
        <begin position="467"/>
        <end position="497"/>
    </location>
</feature>
<reference evidence="3 4" key="1">
    <citation type="submission" date="2010-10" db="EMBL/GenBank/DDBJ databases">
        <authorList>
            <person name="Muzny D."/>
            <person name="Qin X."/>
            <person name="Deng J."/>
            <person name="Jiang H."/>
            <person name="Liu Y."/>
            <person name="Qu J."/>
            <person name="Song X.-Z."/>
            <person name="Zhang L."/>
            <person name="Thornton R."/>
            <person name="Coyle M."/>
            <person name="Francisco L."/>
            <person name="Jackson L."/>
            <person name="Javaid M."/>
            <person name="Korchina V."/>
            <person name="Kovar C."/>
            <person name="Mata R."/>
            <person name="Mathew T."/>
            <person name="Ngo R."/>
            <person name="Nguyen L."/>
            <person name="Nguyen N."/>
            <person name="Okwuonu G."/>
            <person name="Ongeri F."/>
            <person name="Pham C."/>
            <person name="Simmons D."/>
            <person name="Wilczek-Boney K."/>
            <person name="Hale W."/>
            <person name="Jakkamsetti A."/>
            <person name="Pham P."/>
            <person name="Ruth R."/>
            <person name="San Lucas F."/>
            <person name="Warren J."/>
            <person name="Zhang J."/>
            <person name="Zhao Z."/>
            <person name="Zhou C."/>
            <person name="Zhu D."/>
            <person name="Lee S."/>
            <person name="Bess C."/>
            <person name="Blankenburg K."/>
            <person name="Forbes L."/>
            <person name="Fu Q."/>
            <person name="Gubbala S."/>
            <person name="Hirani K."/>
            <person name="Jayaseelan J.C."/>
            <person name="Lara F."/>
            <person name="Munidasa M."/>
            <person name="Palculict T."/>
            <person name="Patil S."/>
            <person name="Pu L.-L."/>
            <person name="Saada N."/>
            <person name="Tang L."/>
            <person name="Weissenberger G."/>
            <person name="Zhu Y."/>
            <person name="Hemphill L."/>
            <person name="Shang Y."/>
            <person name="Youmans B."/>
            <person name="Ayvaz T."/>
            <person name="Ross M."/>
            <person name="Santibanez J."/>
            <person name="Aqrawi P."/>
            <person name="Gross S."/>
            <person name="Joshi V."/>
            <person name="Fowler G."/>
            <person name="Nazareth L."/>
            <person name="Reid J."/>
            <person name="Worley K."/>
            <person name="Petrosino J."/>
            <person name="Highlander S."/>
            <person name="Gibbs R."/>
        </authorList>
    </citation>
    <scope>NUCLEOTIDE SEQUENCE [LARGE SCALE GENOMIC DNA]</scope>
    <source>
        <strain evidence="3 4">F0287</strain>
    </source>
</reference>
<accession>E4MPH0</accession>
<proteinExistence type="predicted"/>
<protein>
    <recommendedName>
        <fullName evidence="2">SGNH hydrolase-type esterase domain-containing protein</fullName>
    </recommendedName>
</protein>
<evidence type="ECO:0000313" key="3">
    <source>
        <dbReference type="EMBL" id="EFS98390.1"/>
    </source>
</evidence>
<feature type="region of interest" description="Disordered" evidence="1">
    <location>
        <begin position="531"/>
        <end position="574"/>
    </location>
</feature>
<dbReference type="InterPro" id="IPR036514">
    <property type="entry name" value="SGNH_hydro_sf"/>
</dbReference>
<dbReference type="SUPFAM" id="SSF52266">
    <property type="entry name" value="SGNH hydrolase"/>
    <property type="match status" value="1"/>
</dbReference>
<dbReference type="GO" id="GO:0016788">
    <property type="term" value="F:hydrolase activity, acting on ester bonds"/>
    <property type="evidence" value="ECO:0007669"/>
    <property type="project" value="UniProtKB-ARBA"/>
</dbReference>
<dbReference type="InterPro" id="IPR013830">
    <property type="entry name" value="SGNH_hydro"/>
</dbReference>
<feature type="region of interest" description="Disordered" evidence="1">
    <location>
        <begin position="467"/>
        <end position="510"/>
    </location>
</feature>
<evidence type="ECO:0000256" key="1">
    <source>
        <dbReference type="SAM" id="MobiDB-lite"/>
    </source>
</evidence>
<evidence type="ECO:0000259" key="2">
    <source>
        <dbReference type="Pfam" id="PF13472"/>
    </source>
</evidence>
<feature type="compositionally biased region" description="Polar residues" evidence="1">
    <location>
        <begin position="498"/>
        <end position="510"/>
    </location>
</feature>
<evidence type="ECO:0000313" key="4">
    <source>
        <dbReference type="Proteomes" id="UP000005391"/>
    </source>
</evidence>
<gene>
    <name evidence="3" type="ORF">HMPREF1977_0282</name>
</gene>
<dbReference type="Proteomes" id="UP000005391">
    <property type="component" value="Unassembled WGS sequence"/>
</dbReference>